<dbReference type="GO" id="GO:0005509">
    <property type="term" value="F:calcium ion binding"/>
    <property type="evidence" value="ECO:0007669"/>
    <property type="project" value="InterPro"/>
</dbReference>
<dbReference type="InterPro" id="IPR009030">
    <property type="entry name" value="Growth_fac_rcpt_cys_sf"/>
</dbReference>
<evidence type="ECO:0000256" key="9">
    <source>
        <dbReference type="PROSITE-ProRule" id="PRU00076"/>
    </source>
</evidence>
<evidence type="ECO:0000259" key="11">
    <source>
        <dbReference type="PROSITE" id="PS50026"/>
    </source>
</evidence>
<feature type="domain" description="EGF-like" evidence="11">
    <location>
        <begin position="628"/>
        <end position="670"/>
    </location>
</feature>
<dbReference type="Proteomes" id="UP000001064">
    <property type="component" value="Unassembled WGS sequence"/>
</dbReference>
<dbReference type="FunFam" id="2.10.25.10:FF:000005">
    <property type="entry name" value="Fibrillin 2"/>
    <property type="match status" value="3"/>
</dbReference>
<dbReference type="SUPFAM" id="SSF81296">
    <property type="entry name" value="E set domains"/>
    <property type="match status" value="2"/>
</dbReference>
<keyword evidence="5" id="KW-0677">Repeat</keyword>
<keyword evidence="13" id="KW-1185">Reference proteome</keyword>
<keyword evidence="10" id="KW-0472">Membrane</keyword>
<dbReference type="FunFam" id="2.10.25.10:FF:000240">
    <property type="entry name" value="Vitamin K-dependent protein S"/>
    <property type="match status" value="7"/>
</dbReference>
<keyword evidence="4" id="KW-0732">Signal</keyword>
<comment type="caution">
    <text evidence="9">Lacks conserved residue(s) required for the propagation of feature annotation.</text>
</comment>
<dbReference type="CDD" id="cd00603">
    <property type="entry name" value="IPT_PCSR"/>
    <property type="match status" value="1"/>
</dbReference>
<feature type="domain" description="EGF-like" evidence="11">
    <location>
        <begin position="113"/>
        <end position="153"/>
    </location>
</feature>
<dbReference type="InterPro" id="IPR054484">
    <property type="entry name" value="ComC_SSD"/>
</dbReference>
<keyword evidence="10" id="KW-1133">Transmembrane helix</keyword>
<dbReference type="FunFam" id="2.10.25.10:FF:000008">
    <property type="entry name" value="Signal peptide, CUB domain, EGF-like 2"/>
    <property type="match status" value="2"/>
</dbReference>
<evidence type="ECO:0000256" key="10">
    <source>
        <dbReference type="SAM" id="Phobius"/>
    </source>
</evidence>
<dbReference type="InParanoid" id="F0ZN56"/>
<dbReference type="PROSITE" id="PS00010">
    <property type="entry name" value="ASX_HYDROXYL"/>
    <property type="match status" value="12"/>
</dbReference>
<dbReference type="PROSITE" id="PS01186">
    <property type="entry name" value="EGF_2"/>
    <property type="match status" value="11"/>
</dbReference>
<dbReference type="OMA" id="MIRSTFY"/>
<keyword evidence="7" id="KW-1015">Disulfide bond</keyword>
<dbReference type="PANTHER" id="PTHR24034:SF89">
    <property type="entry name" value="COMPLEMENT COMPONENT C1Q RECEPTOR"/>
    <property type="match status" value="1"/>
</dbReference>
<dbReference type="Pfam" id="PF12662">
    <property type="entry name" value="cEGF"/>
    <property type="match status" value="3"/>
</dbReference>
<dbReference type="PANTHER" id="PTHR24034">
    <property type="entry name" value="EGF-LIKE DOMAIN-CONTAINING PROTEIN"/>
    <property type="match status" value="1"/>
</dbReference>
<proteinExistence type="predicted"/>
<dbReference type="GeneID" id="10499465"/>
<dbReference type="Pfam" id="PF14670">
    <property type="entry name" value="FXa_inhibition"/>
    <property type="match status" value="6"/>
</dbReference>
<dbReference type="SMART" id="SM00181">
    <property type="entry name" value="EGF"/>
    <property type="match status" value="15"/>
</dbReference>
<dbReference type="Pfam" id="PF01833">
    <property type="entry name" value="TIG"/>
    <property type="match status" value="1"/>
</dbReference>
<evidence type="ECO:0000256" key="8">
    <source>
        <dbReference type="ARBA" id="ARBA00023180"/>
    </source>
</evidence>
<evidence type="ECO:0000256" key="3">
    <source>
        <dbReference type="ARBA" id="ARBA00022536"/>
    </source>
</evidence>
<keyword evidence="8" id="KW-0325">Glycoprotein</keyword>
<dbReference type="EMBL" id="GL871090">
    <property type="protein sequence ID" value="EGC34621.1"/>
    <property type="molecule type" value="Genomic_DNA"/>
</dbReference>
<dbReference type="SMART" id="SM00179">
    <property type="entry name" value="EGF_CA"/>
    <property type="match status" value="14"/>
</dbReference>
<sequence length="1277" mass="138526">NIVNNKIDYYQCEEVTWIVDQSYYEYYDSVGGCGKDGYTVIPITFSTTNRFLVVLSCATTGGYWYTAESSPTNQATAATKATCKGTMKTDYSLEIYSAVCPVGYTGTAPNCVDVNECSTNNGGCAQTCTNTPGSFACSCAAGYTLNPDGKGCTDINECATSNGGCAQTCTNSPGSFACSCDSGYTLNADKKGCTGYLKLNIHFFFIIKTKIDINECATSNGGCAHTCTNSIGSFVCSCDAGYTLNSDKKGCTDINECSTNNGGCAQTCTNSPGSFACSCGSGYTLNTDKKGCTDIDECKLNTAGCSDMCTNTIGSFVCSCPSGYYLAADKKTCLDINECLTTPTICGSAICNNQIGSYNCSCENGYELTPNNQIAFTCEDIDECDRGISGCSQLCENTIGSFLCSCESGYTLNADKKGCTDINECITTPTICGSAICNNQIGSYNCSCENGYELTPNNENSYTCEDIDECDRGISGCSQLCENNIGSFSCSCESGYTLDADKKGCTDIDECIDGGGCEQICNNLMGSFECLCDPGYSLDDDKKGCTDIDECVVGSSGCAQNCKNLIGSFECSCDSGFTLNDDKKGCTDIDECIDGGGCSQYCHNSPGSYSCSCDSGYVLDSNNKICLDINECLDGSNKCIGVSVCKNTIGSYDCQCPNGFVSTSDKLGCEDIDECSSIELNKCANNTNCLNTFGDYNCPCIPYFSRFDKYNCVPKPIISNFYQKPTKVNIFQVEGYNFIASHETKTLINSQLECTYLSGNENSFECFTSENTEVRGNVTVECNQLVSDSFNYIGAPFLTQYVGTPSTMGGDIITLFGRNLPTGNIQLLVNSNPQNITIVDEDYIEFQSSQGSGKNNLIRLSNETATNTDMMFIEFAHPTINNASEVSGETGGVLTIQGDNFGTNPSLIRVDIGKFNCFDIKVTVPHKELTCLLKPQTTYFYTQLIDLEVDSLPVDNDYYFTFSFLKETLCPSECSGNGYCSDFGCVCNKNFTGISCNETVVEINPHPPIIDIPSIEIDNDDNKAFGYNVSIIRIEELNIEDVVITSYSLLEEKWSFKNNSELNNQWIFNITLNNKCYLEATFEYFKLSREITFAANTFVVPAESLKLTFITKDWPFKSKLNSLRIVVSTQTINLGGSSCSIDKPVTSTFNQHLWTTTKNEESGMTARFISAAEIDERPITPKIESLESSRTTSIVGISVPYFRNKSVIDPDFSMLLNVNKQKTGNCQKENKVDWKIATGTAIGASAAVCLIAAAGYVINRKKKEKELSEIMNKRQRS</sequence>
<dbReference type="GO" id="GO:0005576">
    <property type="term" value="C:extracellular region"/>
    <property type="evidence" value="ECO:0007669"/>
    <property type="project" value="UniProtKB-SubCell"/>
</dbReference>
<dbReference type="CDD" id="cd00054">
    <property type="entry name" value="EGF_CA"/>
    <property type="match status" value="5"/>
</dbReference>
<dbReference type="STRING" id="5786.F0ZN56"/>
<feature type="domain" description="EGF-like" evidence="11">
    <location>
        <begin position="212"/>
        <end position="252"/>
    </location>
</feature>
<dbReference type="OrthoDB" id="19519at2759"/>
<evidence type="ECO:0000256" key="7">
    <source>
        <dbReference type="ARBA" id="ARBA00023157"/>
    </source>
</evidence>
<protein>
    <recommendedName>
        <fullName evidence="11">EGF-like domain-containing protein</fullName>
    </recommendedName>
</protein>
<dbReference type="VEuPathDB" id="AmoebaDB:DICPUDRAFT_34701"/>
<evidence type="ECO:0000256" key="5">
    <source>
        <dbReference type="ARBA" id="ARBA00022737"/>
    </source>
</evidence>
<feature type="transmembrane region" description="Helical" evidence="10">
    <location>
        <begin position="1236"/>
        <end position="1258"/>
    </location>
</feature>
<dbReference type="InterPro" id="IPR014756">
    <property type="entry name" value="Ig_E-set"/>
</dbReference>
<dbReference type="Pfam" id="PF07645">
    <property type="entry name" value="EGF_CA"/>
    <property type="match status" value="4"/>
</dbReference>
<dbReference type="RefSeq" id="XP_003288846.1">
    <property type="nucleotide sequence ID" value="XM_003288798.1"/>
</dbReference>
<dbReference type="InterPro" id="IPR002909">
    <property type="entry name" value="IPT_dom"/>
</dbReference>
<dbReference type="InterPro" id="IPR001881">
    <property type="entry name" value="EGF-like_Ca-bd_dom"/>
</dbReference>
<reference evidence="13" key="1">
    <citation type="journal article" date="2011" name="Genome Biol.">
        <title>Comparative genomics of the social amoebae Dictyostelium discoideum and Dictyostelium purpureum.</title>
        <authorList>
            <consortium name="US DOE Joint Genome Institute (JGI-PGF)"/>
            <person name="Sucgang R."/>
            <person name="Kuo A."/>
            <person name="Tian X."/>
            <person name="Salerno W."/>
            <person name="Parikh A."/>
            <person name="Feasley C.L."/>
            <person name="Dalin E."/>
            <person name="Tu H."/>
            <person name="Huang E."/>
            <person name="Barry K."/>
            <person name="Lindquist E."/>
            <person name="Shapiro H."/>
            <person name="Bruce D."/>
            <person name="Schmutz J."/>
            <person name="Salamov A."/>
            <person name="Fey P."/>
            <person name="Gaudet P."/>
            <person name="Anjard C."/>
            <person name="Babu M.M."/>
            <person name="Basu S."/>
            <person name="Bushmanova Y."/>
            <person name="van der Wel H."/>
            <person name="Katoh-Kurasawa M."/>
            <person name="Dinh C."/>
            <person name="Coutinho P.M."/>
            <person name="Saito T."/>
            <person name="Elias M."/>
            <person name="Schaap P."/>
            <person name="Kay R.R."/>
            <person name="Henrissat B."/>
            <person name="Eichinger L."/>
            <person name="Rivero F."/>
            <person name="Putnam N.H."/>
            <person name="West C.M."/>
            <person name="Loomis W.F."/>
            <person name="Chisholm R.L."/>
            <person name="Shaulsky G."/>
            <person name="Strassmann J.E."/>
            <person name="Queller D.C."/>
            <person name="Kuspa A."/>
            <person name="Grigoriev I.V."/>
        </authorList>
    </citation>
    <scope>NUCLEOTIDE SEQUENCE [LARGE SCALE GENOMIC DNA]</scope>
    <source>
        <strain evidence="13">QSDP1</strain>
    </source>
</reference>
<dbReference type="InterPro" id="IPR000742">
    <property type="entry name" value="EGF"/>
</dbReference>
<evidence type="ECO:0000256" key="4">
    <source>
        <dbReference type="ARBA" id="ARBA00022729"/>
    </source>
</evidence>
<organism evidence="12 13">
    <name type="scientific">Dictyostelium purpureum</name>
    <name type="common">Slime mold</name>
    <dbReference type="NCBI Taxonomy" id="5786"/>
    <lineage>
        <taxon>Eukaryota</taxon>
        <taxon>Amoebozoa</taxon>
        <taxon>Evosea</taxon>
        <taxon>Eumycetozoa</taxon>
        <taxon>Dictyostelia</taxon>
        <taxon>Dictyosteliales</taxon>
        <taxon>Dictyosteliaceae</taxon>
        <taxon>Dictyostelium</taxon>
    </lineage>
</organism>
<evidence type="ECO:0000256" key="1">
    <source>
        <dbReference type="ARBA" id="ARBA00004613"/>
    </source>
</evidence>
<dbReference type="InterPro" id="IPR026823">
    <property type="entry name" value="cEGF"/>
</dbReference>
<dbReference type="InterPro" id="IPR018097">
    <property type="entry name" value="EGF_Ca-bd_CS"/>
</dbReference>
<keyword evidence="6" id="KW-0106">Calcium</keyword>
<dbReference type="Pfam" id="PF22933">
    <property type="entry name" value="ComC_SSD"/>
    <property type="match status" value="1"/>
</dbReference>
<keyword evidence="3 9" id="KW-0245">EGF-like domain</keyword>
<dbReference type="InterPro" id="IPR013783">
    <property type="entry name" value="Ig-like_fold"/>
</dbReference>
<dbReference type="AlphaFoldDB" id="F0ZN56"/>
<evidence type="ECO:0000256" key="6">
    <source>
        <dbReference type="ARBA" id="ARBA00022837"/>
    </source>
</evidence>
<dbReference type="Gene3D" id="2.60.40.10">
    <property type="entry name" value="Immunoglobulins"/>
    <property type="match status" value="1"/>
</dbReference>
<dbReference type="PROSITE" id="PS01187">
    <property type="entry name" value="EGF_CA"/>
    <property type="match status" value="5"/>
</dbReference>
<dbReference type="eggNOG" id="KOG1217">
    <property type="taxonomic scope" value="Eukaryota"/>
</dbReference>
<dbReference type="InterPro" id="IPR000152">
    <property type="entry name" value="EGF-type_Asp/Asn_hydroxyl_site"/>
</dbReference>
<accession>F0ZN56</accession>
<gene>
    <name evidence="12" type="ORF">DICPUDRAFT_34701</name>
</gene>
<dbReference type="InterPro" id="IPR050751">
    <property type="entry name" value="ECM_structural_protein"/>
</dbReference>
<keyword evidence="10" id="KW-0812">Transmembrane</keyword>
<dbReference type="InterPro" id="IPR049883">
    <property type="entry name" value="NOTCH1_EGF-like"/>
</dbReference>
<dbReference type="PROSITE" id="PS50026">
    <property type="entry name" value="EGF_3"/>
    <property type="match status" value="4"/>
</dbReference>
<feature type="domain" description="EGF-like" evidence="11">
    <location>
        <begin position="671"/>
        <end position="713"/>
    </location>
</feature>
<dbReference type="FunCoup" id="F0ZN56">
    <property type="interactions" value="743"/>
</dbReference>
<evidence type="ECO:0000313" key="12">
    <source>
        <dbReference type="EMBL" id="EGC34621.1"/>
    </source>
</evidence>
<dbReference type="Gene3D" id="2.10.25.10">
    <property type="entry name" value="Laminin"/>
    <property type="match status" value="14"/>
</dbReference>
<evidence type="ECO:0000313" key="13">
    <source>
        <dbReference type="Proteomes" id="UP000001064"/>
    </source>
</evidence>
<keyword evidence="2" id="KW-0964">Secreted</keyword>
<dbReference type="SUPFAM" id="SSF57184">
    <property type="entry name" value="Growth factor receptor domain"/>
    <property type="match status" value="5"/>
</dbReference>
<dbReference type="KEGG" id="dpp:DICPUDRAFT_34701"/>
<name>F0ZN56_DICPU</name>
<evidence type="ECO:0000256" key="2">
    <source>
        <dbReference type="ARBA" id="ARBA00022525"/>
    </source>
</evidence>
<feature type="non-terminal residue" evidence="12">
    <location>
        <position position="1"/>
    </location>
</feature>
<comment type="subcellular location">
    <subcellularLocation>
        <location evidence="1">Secreted</location>
    </subcellularLocation>
</comment>